<dbReference type="PANTHER" id="PTHR31001:SF87">
    <property type="entry name" value="COL-21"/>
    <property type="match status" value="1"/>
</dbReference>
<evidence type="ECO:0000256" key="6">
    <source>
        <dbReference type="ARBA" id="ARBA00023163"/>
    </source>
</evidence>
<dbReference type="GO" id="GO:0003677">
    <property type="term" value="F:DNA binding"/>
    <property type="evidence" value="ECO:0007669"/>
    <property type="project" value="UniProtKB-KW"/>
</dbReference>
<dbReference type="InterPro" id="IPR050613">
    <property type="entry name" value="Sec_Metabolite_Reg"/>
</dbReference>
<organism evidence="12 13">
    <name type="scientific">Blastomyces silverae</name>
    <dbReference type="NCBI Taxonomy" id="2060906"/>
    <lineage>
        <taxon>Eukaryota</taxon>
        <taxon>Fungi</taxon>
        <taxon>Dikarya</taxon>
        <taxon>Ascomycota</taxon>
        <taxon>Pezizomycotina</taxon>
        <taxon>Eurotiomycetes</taxon>
        <taxon>Eurotiomycetidae</taxon>
        <taxon>Onygenales</taxon>
        <taxon>Ajellomycetaceae</taxon>
        <taxon>Blastomyces</taxon>
    </lineage>
</organism>
<evidence type="ECO:0000256" key="10">
    <source>
        <dbReference type="SAM" id="MobiDB-lite"/>
    </source>
</evidence>
<comment type="caution">
    <text evidence="12">The sequence shown here is derived from an EMBL/GenBank/DDBJ whole genome shotgun (WGS) entry which is preliminary data.</text>
</comment>
<feature type="region of interest" description="Disordered" evidence="10">
    <location>
        <begin position="588"/>
        <end position="607"/>
    </location>
</feature>
<evidence type="ECO:0000256" key="8">
    <source>
        <dbReference type="ARBA" id="ARBA00031692"/>
    </source>
</evidence>
<dbReference type="InterPro" id="IPR001138">
    <property type="entry name" value="Zn2Cys6_DnaBD"/>
</dbReference>
<protein>
    <recommendedName>
        <fullName evidence="2">C6 finger domain transcription factor nscR</fullName>
    </recommendedName>
    <alternativeName>
        <fullName evidence="8">Neosartiricin B biosynthesis protein R</fullName>
    </alternativeName>
</protein>
<dbReference type="PROSITE" id="PS50048">
    <property type="entry name" value="ZN2_CY6_FUNGAL_2"/>
    <property type="match status" value="1"/>
</dbReference>
<dbReference type="SMART" id="SM00066">
    <property type="entry name" value="GAL4"/>
    <property type="match status" value="1"/>
</dbReference>
<dbReference type="CDD" id="cd00067">
    <property type="entry name" value="GAL4"/>
    <property type="match status" value="1"/>
</dbReference>
<keyword evidence="7" id="KW-0539">Nucleus</keyword>
<gene>
    <name evidence="12" type="ORF">EMPG_14560</name>
</gene>
<comment type="function">
    <text evidence="9">Transcription factor that specifically regulates the neosartoricin B biosynthesis gene cluster.</text>
</comment>
<sequence>MAMQQERKRRIQACYPCYTRKQKCNRQYPCNHCSRRRRAEECIYSSPPVDGSARRPAAPVPDARSRIPPQDAQQSRSASTEHDLEGYQPSKNCAIAKAFGYFEDSNTNTMALLRNVDLICEDYKDLLEPPMQSMWDTVQLQLRRMPDRQIFDFLIQYFVSELNCTLYDGCRMKQVIHAPSFLAQYQNWWPKKDNPMAVSDIEFATLIARIGSYATLFLPSPSHNVEQICGRSLSDIRDTCSSIGEQLAKICETLQGKGSLFRVQHVLFAALKQSCEGGTAQFWEGIASACRAAQNAGIHTVPTDTLDSFFSTGDSAQELEREVRRMTFCTLYVLDSHLARQLDRVPFLPDHLVAETLPRLHLISDHGNLRLGSDVDAPDSFKLKENSTYDPTEREHRYERLCAEYLPTLHPAFAIDHPDMTWDMALPKLPMQRQLLYIAIYDSLCWNFRPVLLLKPGYINSLPPYKRVLVQSQKQRLGLAAMKTLEAVTTLHSMFGGSYTRFAVIIFNTFEATVLLLYLCAHADFPFDQGDGDADILGVKFKLTYQRAMQVSRQAVNRLQMLAEMSEMAASGAEVTAQLLIKAVRARQPQSPGTAAPSSPDTSWKTPDQTTMEAIDDIQDQWGFLEQENPAITADMFASILQEDPFSNLQQSSLEIPMAWRGLGI</sequence>
<dbReference type="CDD" id="cd12148">
    <property type="entry name" value="fungal_TF_MHR"/>
    <property type="match status" value="1"/>
</dbReference>
<evidence type="ECO:0000256" key="5">
    <source>
        <dbReference type="ARBA" id="ARBA00023125"/>
    </source>
</evidence>
<dbReference type="Pfam" id="PF04082">
    <property type="entry name" value="Fungal_trans"/>
    <property type="match status" value="1"/>
</dbReference>
<keyword evidence="5" id="KW-0238">DNA-binding</keyword>
<keyword evidence="3" id="KW-0479">Metal-binding</keyword>
<dbReference type="InterPro" id="IPR007219">
    <property type="entry name" value="XnlR_reg_dom"/>
</dbReference>
<keyword evidence="6" id="KW-0804">Transcription</keyword>
<dbReference type="EMBL" id="LDEV01002177">
    <property type="protein sequence ID" value="KLJ10023.1"/>
    <property type="molecule type" value="Genomic_DNA"/>
</dbReference>
<evidence type="ECO:0000256" key="3">
    <source>
        <dbReference type="ARBA" id="ARBA00022723"/>
    </source>
</evidence>
<evidence type="ECO:0000256" key="1">
    <source>
        <dbReference type="ARBA" id="ARBA00004123"/>
    </source>
</evidence>
<feature type="region of interest" description="Disordered" evidence="10">
    <location>
        <begin position="45"/>
        <end position="85"/>
    </location>
</feature>
<evidence type="ECO:0000313" key="13">
    <source>
        <dbReference type="Proteomes" id="UP000053573"/>
    </source>
</evidence>
<dbReference type="GO" id="GO:0006351">
    <property type="term" value="P:DNA-templated transcription"/>
    <property type="evidence" value="ECO:0007669"/>
    <property type="project" value="InterPro"/>
</dbReference>
<dbReference type="GO" id="GO:0000981">
    <property type="term" value="F:DNA-binding transcription factor activity, RNA polymerase II-specific"/>
    <property type="evidence" value="ECO:0007669"/>
    <property type="project" value="InterPro"/>
</dbReference>
<evidence type="ECO:0000256" key="7">
    <source>
        <dbReference type="ARBA" id="ARBA00023242"/>
    </source>
</evidence>
<dbReference type="InterPro" id="IPR036864">
    <property type="entry name" value="Zn2-C6_fun-type_DNA-bd_sf"/>
</dbReference>
<keyword evidence="4" id="KW-0805">Transcription regulation</keyword>
<evidence type="ECO:0000256" key="4">
    <source>
        <dbReference type="ARBA" id="ARBA00023015"/>
    </source>
</evidence>
<evidence type="ECO:0000259" key="11">
    <source>
        <dbReference type="PROSITE" id="PS50048"/>
    </source>
</evidence>
<dbReference type="STRING" id="2060906.A0A0H1BFZ4"/>
<keyword evidence="13" id="KW-1185">Reference proteome</keyword>
<feature type="domain" description="Zn(2)-C6 fungal-type" evidence="11">
    <location>
        <begin position="13"/>
        <end position="44"/>
    </location>
</feature>
<dbReference type="AlphaFoldDB" id="A0A0H1BFZ4"/>
<dbReference type="OrthoDB" id="5344325at2759"/>
<evidence type="ECO:0000313" key="12">
    <source>
        <dbReference type="EMBL" id="KLJ10023.1"/>
    </source>
</evidence>
<dbReference type="Proteomes" id="UP000053573">
    <property type="component" value="Unassembled WGS sequence"/>
</dbReference>
<dbReference type="GO" id="GO:0005634">
    <property type="term" value="C:nucleus"/>
    <property type="evidence" value="ECO:0007669"/>
    <property type="project" value="UniProtKB-SubCell"/>
</dbReference>
<dbReference type="PANTHER" id="PTHR31001">
    <property type="entry name" value="UNCHARACTERIZED TRANSCRIPTIONAL REGULATORY PROTEIN"/>
    <property type="match status" value="1"/>
</dbReference>
<comment type="subcellular location">
    <subcellularLocation>
        <location evidence="1">Nucleus</location>
    </subcellularLocation>
</comment>
<evidence type="ECO:0000256" key="2">
    <source>
        <dbReference type="ARBA" id="ARBA00018346"/>
    </source>
</evidence>
<dbReference type="GO" id="GO:0008270">
    <property type="term" value="F:zinc ion binding"/>
    <property type="evidence" value="ECO:0007669"/>
    <property type="project" value="InterPro"/>
</dbReference>
<dbReference type="Gene3D" id="4.10.240.10">
    <property type="entry name" value="Zn(2)-C6 fungal-type DNA-binding domain"/>
    <property type="match status" value="1"/>
</dbReference>
<evidence type="ECO:0000256" key="9">
    <source>
        <dbReference type="ARBA" id="ARBA00045154"/>
    </source>
</evidence>
<proteinExistence type="predicted"/>
<name>A0A0H1BFZ4_9EURO</name>
<dbReference type="SUPFAM" id="SSF57701">
    <property type="entry name" value="Zn2/Cys6 DNA-binding domain"/>
    <property type="match status" value="1"/>
</dbReference>
<reference evidence="13" key="1">
    <citation type="journal article" date="2015" name="PLoS Genet.">
        <title>The dynamic genome and transcriptome of the human fungal pathogen Blastomyces and close relative Emmonsia.</title>
        <authorList>
            <person name="Munoz J.F."/>
            <person name="Gauthier G.M."/>
            <person name="Desjardins C.A."/>
            <person name="Gallo J.E."/>
            <person name="Holder J."/>
            <person name="Sullivan T.D."/>
            <person name="Marty A.J."/>
            <person name="Carmen J.C."/>
            <person name="Chen Z."/>
            <person name="Ding L."/>
            <person name="Gujja S."/>
            <person name="Magrini V."/>
            <person name="Misas E."/>
            <person name="Mitreva M."/>
            <person name="Priest M."/>
            <person name="Saif S."/>
            <person name="Whiston E.A."/>
            <person name="Young S."/>
            <person name="Zeng Q."/>
            <person name="Goldman W.E."/>
            <person name="Mardis E.R."/>
            <person name="Taylor J.W."/>
            <person name="McEwen J.G."/>
            <person name="Clay O.K."/>
            <person name="Klein B.S."/>
            <person name="Cuomo C.A."/>
        </authorList>
    </citation>
    <scope>NUCLEOTIDE SEQUENCE [LARGE SCALE GENOMIC DNA]</scope>
    <source>
        <strain evidence="13">UAMH 139</strain>
    </source>
</reference>
<accession>A0A0H1BFZ4</accession>